<feature type="region of interest" description="Disordered" evidence="1">
    <location>
        <begin position="1"/>
        <end position="25"/>
    </location>
</feature>
<dbReference type="Proteomes" id="UP001211907">
    <property type="component" value="Unassembled WGS sequence"/>
</dbReference>
<comment type="caution">
    <text evidence="2">The sequence shown here is derived from an EMBL/GenBank/DDBJ whole genome shotgun (WGS) entry which is preliminary data.</text>
</comment>
<gene>
    <name evidence="2" type="ORF">HK100_005196</name>
</gene>
<evidence type="ECO:0000256" key="1">
    <source>
        <dbReference type="SAM" id="MobiDB-lite"/>
    </source>
</evidence>
<feature type="compositionally biased region" description="Basic and acidic residues" evidence="1">
    <location>
        <begin position="1"/>
        <end position="10"/>
    </location>
</feature>
<evidence type="ECO:0000313" key="2">
    <source>
        <dbReference type="EMBL" id="KAJ3098042.1"/>
    </source>
</evidence>
<evidence type="ECO:0000313" key="3">
    <source>
        <dbReference type="Proteomes" id="UP001211907"/>
    </source>
</evidence>
<accession>A0AAD5XC24</accession>
<reference evidence="2" key="1">
    <citation type="submission" date="2020-05" db="EMBL/GenBank/DDBJ databases">
        <title>Phylogenomic resolution of chytrid fungi.</title>
        <authorList>
            <person name="Stajich J.E."/>
            <person name="Amses K."/>
            <person name="Simmons R."/>
            <person name="Seto K."/>
            <person name="Myers J."/>
            <person name="Bonds A."/>
            <person name="Quandt C.A."/>
            <person name="Barry K."/>
            <person name="Liu P."/>
            <person name="Grigoriev I."/>
            <person name="Longcore J.E."/>
            <person name="James T.Y."/>
        </authorList>
    </citation>
    <scope>NUCLEOTIDE SEQUENCE</scope>
    <source>
        <strain evidence="2">JEL0513</strain>
    </source>
</reference>
<sequence>MMRELARDRNSSNAANSESSEKLDFSFDSPREAALFTAEALAIEVAGDSPSAHRIENLLCIFAAAIRRIDTKKYVAFIEPVRDALFPHFNLLKFLLKASVESNDTSHISAIVDGFAEILSLLAWISQEKLSGFSVRDDSRCIENEAKEFRALHLAFSADFAKCLMTGFSFNVLPWHENEINIEYSEMYQDFCIKLNVRRLLAIYFDTYNACSG</sequence>
<dbReference type="AlphaFoldDB" id="A0AAD5XC24"/>
<keyword evidence="3" id="KW-1185">Reference proteome</keyword>
<dbReference type="EMBL" id="JADGJH010002453">
    <property type="protein sequence ID" value="KAJ3098042.1"/>
    <property type="molecule type" value="Genomic_DNA"/>
</dbReference>
<organism evidence="2 3">
    <name type="scientific">Physocladia obscura</name>
    <dbReference type="NCBI Taxonomy" id="109957"/>
    <lineage>
        <taxon>Eukaryota</taxon>
        <taxon>Fungi</taxon>
        <taxon>Fungi incertae sedis</taxon>
        <taxon>Chytridiomycota</taxon>
        <taxon>Chytridiomycota incertae sedis</taxon>
        <taxon>Chytridiomycetes</taxon>
        <taxon>Chytridiales</taxon>
        <taxon>Chytriomycetaceae</taxon>
        <taxon>Physocladia</taxon>
    </lineage>
</organism>
<protein>
    <submittedName>
        <fullName evidence="2">Uncharacterized protein</fullName>
    </submittedName>
</protein>
<name>A0AAD5XC24_9FUNG</name>
<proteinExistence type="predicted"/>